<keyword evidence="6" id="KW-0285">Flavoprotein</keyword>
<dbReference type="Proteomes" id="UP000886188">
    <property type="component" value="Unassembled WGS sequence"/>
</dbReference>
<comment type="cofactor">
    <cofactor evidence="1">
        <name>FMN</name>
        <dbReference type="ChEBI" id="CHEBI:58210"/>
    </cofactor>
</comment>
<comment type="cofactor">
    <cofactor evidence="2">
        <name>[3Fe-4S] cluster</name>
        <dbReference type="ChEBI" id="CHEBI:21137"/>
    </cofactor>
</comment>
<dbReference type="CDD" id="cd00713">
    <property type="entry name" value="GltS"/>
    <property type="match status" value="1"/>
</dbReference>
<evidence type="ECO:0000256" key="17">
    <source>
        <dbReference type="ARBA" id="ARBA00072108"/>
    </source>
</evidence>
<comment type="caution">
    <text evidence="20">The sequence shown here is derived from an EMBL/GenBank/DDBJ whole genome shotgun (WGS) entry which is preliminary data.</text>
</comment>
<keyword evidence="8" id="KW-0479">Metal-binding</keyword>
<accession>A0A7V1GFH6</accession>
<evidence type="ECO:0000256" key="13">
    <source>
        <dbReference type="ARBA" id="ARBA00023164"/>
    </source>
</evidence>
<evidence type="ECO:0000256" key="16">
    <source>
        <dbReference type="ARBA" id="ARBA00048151"/>
    </source>
</evidence>
<keyword evidence="13" id="KW-0314">Glutamate biosynthesis</keyword>
<dbReference type="GO" id="GO:0006537">
    <property type="term" value="P:glutamate biosynthetic process"/>
    <property type="evidence" value="ECO:0007669"/>
    <property type="project" value="UniProtKB-KW"/>
</dbReference>
<reference evidence="20" key="1">
    <citation type="journal article" date="2020" name="mSystems">
        <title>Genome- and Community-Level Interaction Insights into Carbon Utilization and Element Cycling Functions of Hydrothermarchaeota in Hydrothermal Sediment.</title>
        <authorList>
            <person name="Zhou Z."/>
            <person name="Liu Y."/>
            <person name="Xu W."/>
            <person name="Pan J."/>
            <person name="Luo Z.H."/>
            <person name="Li M."/>
        </authorList>
    </citation>
    <scope>NUCLEOTIDE SEQUENCE [LARGE SCALE GENOMIC DNA]</scope>
    <source>
        <strain evidence="20">HyVt-346</strain>
    </source>
</reference>
<dbReference type="SUPFAM" id="SSF56235">
    <property type="entry name" value="N-terminal nucleophile aminohydrolases (Ntn hydrolases)"/>
    <property type="match status" value="1"/>
</dbReference>
<keyword evidence="14" id="KW-0003">3Fe-4S</keyword>
<proteinExistence type="inferred from homology"/>
<evidence type="ECO:0000313" key="20">
    <source>
        <dbReference type="EMBL" id="HEA17604.1"/>
    </source>
</evidence>
<feature type="non-terminal residue" evidence="20">
    <location>
        <position position="378"/>
    </location>
</feature>
<protein>
    <recommendedName>
        <fullName evidence="17">Glutamate synthase [NADPH] large chain</fullName>
        <ecNumber evidence="4">1.4.1.13</ecNumber>
    </recommendedName>
    <alternativeName>
        <fullName evidence="18">Glutamate synthase subunit alpha</fullName>
    </alternativeName>
</protein>
<evidence type="ECO:0000256" key="7">
    <source>
        <dbReference type="ARBA" id="ARBA00022643"/>
    </source>
</evidence>
<sequence>MLYDSKLEKDNCGFGLIAQVNGQASHRLIRTAITGLDRMEHRGGISADGKTGDGCGLLLQKPDSFFRAIAAEQNWHLGKNYAVGMIFLNSDPVLAQAAKDILSEELEKETLNIQGWRVVPTDESCLGPIAIKQLPKFEQIFVNAPEGWRPKDLERRLYVARRRAEKRLSEDEGFYIASLSGLVTIYKGLMMPVDLPNFYLDLADIRMTSAICVFHQRFSTNTQPRWPLAQPFRYLAHNGEINTIQGNRQWARARSYKFASPLIPDLQSAAPFVNETGSDSSSLDNMLELFLAGGMDLFRAMRMLVPPAWQKNRAMDDDLRAFYDFNSMHMEPWDGPAGIVMSDGRFAACNLDRNGLRPARYVITQDGFITLASEVGIW</sequence>
<dbReference type="GO" id="GO:0051538">
    <property type="term" value="F:3 iron, 4 sulfur cluster binding"/>
    <property type="evidence" value="ECO:0007669"/>
    <property type="project" value="UniProtKB-KW"/>
</dbReference>
<evidence type="ECO:0000256" key="12">
    <source>
        <dbReference type="ARBA" id="ARBA00023014"/>
    </source>
</evidence>
<organism evidence="20">
    <name type="scientific">Pseudoalteromonas prydzensis</name>
    <dbReference type="NCBI Taxonomy" id="182141"/>
    <lineage>
        <taxon>Bacteria</taxon>
        <taxon>Pseudomonadati</taxon>
        <taxon>Pseudomonadota</taxon>
        <taxon>Gammaproteobacteria</taxon>
        <taxon>Alteromonadales</taxon>
        <taxon>Pseudoalteromonadaceae</taxon>
        <taxon>Pseudoalteromonas</taxon>
    </lineage>
</organism>
<dbReference type="Pfam" id="PF00310">
    <property type="entry name" value="GATase_2"/>
    <property type="match status" value="1"/>
</dbReference>
<evidence type="ECO:0000256" key="1">
    <source>
        <dbReference type="ARBA" id="ARBA00001917"/>
    </source>
</evidence>
<keyword evidence="12" id="KW-0411">Iron-sulfur</keyword>
<dbReference type="InterPro" id="IPR050711">
    <property type="entry name" value="ET-N_metabolism_enzyme"/>
</dbReference>
<dbReference type="EMBL" id="DRGM01000148">
    <property type="protein sequence ID" value="HEA17604.1"/>
    <property type="molecule type" value="Genomic_DNA"/>
</dbReference>
<gene>
    <name evidence="20" type="primary">gltB</name>
    <name evidence="20" type="ORF">ENH88_14400</name>
</gene>
<evidence type="ECO:0000259" key="19">
    <source>
        <dbReference type="PROSITE" id="PS51278"/>
    </source>
</evidence>
<dbReference type="GO" id="GO:0046872">
    <property type="term" value="F:metal ion binding"/>
    <property type="evidence" value="ECO:0007669"/>
    <property type="project" value="UniProtKB-KW"/>
</dbReference>
<keyword evidence="7" id="KW-0288">FMN</keyword>
<dbReference type="PANTHER" id="PTHR11938">
    <property type="entry name" value="FAD NADPH DEHYDROGENASE/OXIDOREDUCTASE"/>
    <property type="match status" value="1"/>
</dbReference>
<evidence type="ECO:0000256" key="6">
    <source>
        <dbReference type="ARBA" id="ARBA00022630"/>
    </source>
</evidence>
<dbReference type="PANTHER" id="PTHR11938:SF148">
    <property type="entry name" value="GLUTAMATE SYNTHASE [NADPH] LARGE CHAIN"/>
    <property type="match status" value="1"/>
</dbReference>
<evidence type="ECO:0000256" key="3">
    <source>
        <dbReference type="ARBA" id="ARBA00009716"/>
    </source>
</evidence>
<dbReference type="EC" id="1.4.1.13" evidence="4"/>
<keyword evidence="11" id="KW-0408">Iron</keyword>
<dbReference type="GO" id="GO:0004355">
    <property type="term" value="F:glutamate synthase (NADPH) activity"/>
    <property type="evidence" value="ECO:0007669"/>
    <property type="project" value="UniProtKB-EC"/>
</dbReference>
<name>A0A7V1GFH6_9GAMM</name>
<keyword evidence="5" id="KW-0028">Amino-acid biosynthesis</keyword>
<dbReference type="PROSITE" id="PS51278">
    <property type="entry name" value="GATASE_TYPE_2"/>
    <property type="match status" value="1"/>
</dbReference>
<keyword evidence="10 20" id="KW-0560">Oxidoreductase</keyword>
<comment type="pathway">
    <text evidence="15">Amino-acid biosynthesis; L-glutamate biosynthesis via GLT pathway; L-glutamate from 2-oxoglutarate and L-glutamine (NADP(+) route): step 1/1.</text>
</comment>
<dbReference type="GO" id="GO:0019676">
    <property type="term" value="P:ammonia assimilation cycle"/>
    <property type="evidence" value="ECO:0007669"/>
    <property type="project" value="TreeGrafter"/>
</dbReference>
<dbReference type="InterPro" id="IPR029055">
    <property type="entry name" value="Ntn_hydrolases_N"/>
</dbReference>
<evidence type="ECO:0000256" key="8">
    <source>
        <dbReference type="ARBA" id="ARBA00022723"/>
    </source>
</evidence>
<evidence type="ECO:0000256" key="9">
    <source>
        <dbReference type="ARBA" id="ARBA00022962"/>
    </source>
</evidence>
<evidence type="ECO:0000256" key="2">
    <source>
        <dbReference type="ARBA" id="ARBA00001927"/>
    </source>
</evidence>
<comment type="catalytic activity">
    <reaction evidence="16">
        <text>2 L-glutamate + NADP(+) = L-glutamine + 2-oxoglutarate + NADPH + H(+)</text>
        <dbReference type="Rhea" id="RHEA:15501"/>
        <dbReference type="ChEBI" id="CHEBI:15378"/>
        <dbReference type="ChEBI" id="CHEBI:16810"/>
        <dbReference type="ChEBI" id="CHEBI:29985"/>
        <dbReference type="ChEBI" id="CHEBI:57783"/>
        <dbReference type="ChEBI" id="CHEBI:58349"/>
        <dbReference type="ChEBI" id="CHEBI:58359"/>
        <dbReference type="EC" id="1.4.1.13"/>
    </reaction>
</comment>
<evidence type="ECO:0000256" key="11">
    <source>
        <dbReference type="ARBA" id="ARBA00023004"/>
    </source>
</evidence>
<evidence type="ECO:0000256" key="18">
    <source>
        <dbReference type="ARBA" id="ARBA00079921"/>
    </source>
</evidence>
<dbReference type="InterPro" id="IPR017932">
    <property type="entry name" value="GATase_2_dom"/>
</dbReference>
<evidence type="ECO:0000256" key="5">
    <source>
        <dbReference type="ARBA" id="ARBA00022605"/>
    </source>
</evidence>
<dbReference type="FunFam" id="3.60.20.10:FF:000001">
    <property type="entry name" value="Glutamate synthase, large subunit"/>
    <property type="match status" value="1"/>
</dbReference>
<evidence type="ECO:0000256" key="14">
    <source>
        <dbReference type="ARBA" id="ARBA00023291"/>
    </source>
</evidence>
<keyword evidence="9" id="KW-0315">Glutamine amidotransferase</keyword>
<dbReference type="Gene3D" id="3.60.20.10">
    <property type="entry name" value="Glutamine Phosphoribosylpyrophosphate, subunit 1, domain 1"/>
    <property type="match status" value="1"/>
</dbReference>
<evidence type="ECO:0000256" key="4">
    <source>
        <dbReference type="ARBA" id="ARBA00012079"/>
    </source>
</evidence>
<feature type="domain" description="Glutamine amidotransferase type-2" evidence="19">
    <location>
        <begin position="12"/>
        <end position="378"/>
    </location>
</feature>
<evidence type="ECO:0000256" key="15">
    <source>
        <dbReference type="ARBA" id="ARBA00037898"/>
    </source>
</evidence>
<dbReference type="AlphaFoldDB" id="A0A7V1GFH6"/>
<evidence type="ECO:0000256" key="10">
    <source>
        <dbReference type="ARBA" id="ARBA00023002"/>
    </source>
</evidence>
<comment type="similarity">
    <text evidence="3">Belongs to the glutamate synthase family.</text>
</comment>